<proteinExistence type="predicted"/>
<keyword evidence="3 5" id="KW-0697">Rotamase</keyword>
<dbReference type="EnsemblMetazoa" id="PPA03507.2">
    <property type="protein sequence ID" value="PPA03507.2"/>
    <property type="gene ID" value="WBGene00093061"/>
</dbReference>
<evidence type="ECO:0000256" key="3">
    <source>
        <dbReference type="ARBA" id="ARBA00023110"/>
    </source>
</evidence>
<comment type="catalytic activity">
    <reaction evidence="1 5">
        <text>[protein]-peptidylproline (omega=180) = [protein]-peptidylproline (omega=0)</text>
        <dbReference type="Rhea" id="RHEA:16237"/>
        <dbReference type="Rhea" id="RHEA-COMP:10747"/>
        <dbReference type="Rhea" id="RHEA-COMP:10748"/>
        <dbReference type="ChEBI" id="CHEBI:83833"/>
        <dbReference type="ChEBI" id="CHEBI:83834"/>
        <dbReference type="EC" id="5.2.1.8"/>
    </reaction>
</comment>
<dbReference type="SUPFAM" id="SSF54534">
    <property type="entry name" value="FKBP-like"/>
    <property type="match status" value="1"/>
</dbReference>
<dbReference type="Pfam" id="PF00254">
    <property type="entry name" value="FKBP_C"/>
    <property type="match status" value="1"/>
</dbReference>
<dbReference type="FunFam" id="3.10.50.40:FF:000025">
    <property type="entry name" value="Peptidylprolyl isomerase"/>
    <property type="match status" value="1"/>
</dbReference>
<evidence type="ECO:0000259" key="6">
    <source>
        <dbReference type="PROSITE" id="PS50059"/>
    </source>
</evidence>
<dbReference type="PANTHER" id="PTHR10516">
    <property type="entry name" value="PEPTIDYL-PROLYL CIS-TRANS ISOMERASE"/>
    <property type="match status" value="1"/>
</dbReference>
<evidence type="ECO:0000313" key="8">
    <source>
        <dbReference type="Proteomes" id="UP000005239"/>
    </source>
</evidence>
<dbReference type="GO" id="GO:0003755">
    <property type="term" value="F:peptidyl-prolyl cis-trans isomerase activity"/>
    <property type="evidence" value="ECO:0000318"/>
    <property type="project" value="GO_Central"/>
</dbReference>
<dbReference type="Proteomes" id="UP000005239">
    <property type="component" value="Unassembled WGS sequence"/>
</dbReference>
<organism evidence="7 8">
    <name type="scientific">Pristionchus pacificus</name>
    <name type="common">Parasitic nematode worm</name>
    <dbReference type="NCBI Taxonomy" id="54126"/>
    <lineage>
        <taxon>Eukaryota</taxon>
        <taxon>Metazoa</taxon>
        <taxon>Ecdysozoa</taxon>
        <taxon>Nematoda</taxon>
        <taxon>Chromadorea</taxon>
        <taxon>Rhabditida</taxon>
        <taxon>Rhabditina</taxon>
        <taxon>Diplogasteromorpha</taxon>
        <taxon>Diplogasteroidea</taxon>
        <taxon>Neodiplogasteridae</taxon>
        <taxon>Pristionchus</taxon>
    </lineage>
</organism>
<sequence>MLPRCLGRLPRVFTIQSRELPAYATRCTYLHRPIFVPADLCFVIAGNMPVDITTIKEGDGSNFPKTGNQVECHYILTLENGKKIDSSRDRGSTFKFKLGKGEVIKGWDQGVAQMSKGQRVTMKISPDLGYGAGGIPGTIPENATLVFDVELINFK</sequence>
<evidence type="ECO:0000256" key="1">
    <source>
        <dbReference type="ARBA" id="ARBA00000971"/>
    </source>
</evidence>
<dbReference type="EC" id="5.2.1.8" evidence="2 5"/>
<keyword evidence="8" id="KW-1185">Reference proteome</keyword>
<dbReference type="InterPro" id="IPR046357">
    <property type="entry name" value="PPIase_dom_sf"/>
</dbReference>
<dbReference type="FunCoup" id="A0A4X3MXP1">
    <property type="interactions" value="1167"/>
</dbReference>
<evidence type="ECO:0000256" key="4">
    <source>
        <dbReference type="ARBA" id="ARBA00023235"/>
    </source>
</evidence>
<dbReference type="GO" id="GO:0010881">
    <property type="term" value="P:regulation of cardiac muscle contraction by regulation of the release of sequestered calcium ion"/>
    <property type="evidence" value="ECO:0000318"/>
    <property type="project" value="GO_Central"/>
</dbReference>
<evidence type="ECO:0000256" key="5">
    <source>
        <dbReference type="PROSITE-ProRule" id="PRU00277"/>
    </source>
</evidence>
<reference evidence="7" key="2">
    <citation type="submission" date="2019-07" db="UniProtKB">
        <authorList>
            <consortium name="EnsemblMetazoa"/>
        </authorList>
    </citation>
    <scope>IDENTIFICATION</scope>
    <source>
        <strain evidence="7">PS312</strain>
    </source>
</reference>
<accession>A0A2A6BS77</accession>
<dbReference type="AlphaFoldDB" id="A0A4X3MXP1"/>
<reference evidence="8" key="1">
    <citation type="journal article" date="2008" name="Nat. Genet.">
        <title>The Pristionchus pacificus genome provides a unique perspective on nematode lifestyle and parasitism.</title>
        <authorList>
            <person name="Dieterich C."/>
            <person name="Clifton S.W."/>
            <person name="Schuster L.N."/>
            <person name="Chinwalla A."/>
            <person name="Delehaunty K."/>
            <person name="Dinkelacker I."/>
            <person name="Fulton L."/>
            <person name="Fulton R."/>
            <person name="Godfrey J."/>
            <person name="Minx P."/>
            <person name="Mitreva M."/>
            <person name="Roeseler W."/>
            <person name="Tian H."/>
            <person name="Witte H."/>
            <person name="Yang S.P."/>
            <person name="Wilson R.K."/>
            <person name="Sommer R.J."/>
        </authorList>
    </citation>
    <scope>NUCLEOTIDE SEQUENCE [LARGE SCALE GENOMIC DNA]</scope>
    <source>
        <strain evidence="8">PS312</strain>
    </source>
</reference>
<dbReference type="EnsemblMetazoa" id="PPA03507.1">
    <property type="protein sequence ID" value="PPA03507.1"/>
    <property type="gene ID" value="WBGene00093061"/>
</dbReference>
<evidence type="ECO:0000256" key="2">
    <source>
        <dbReference type="ARBA" id="ARBA00013194"/>
    </source>
</evidence>
<dbReference type="GO" id="GO:0033017">
    <property type="term" value="C:sarcoplasmic reticulum membrane"/>
    <property type="evidence" value="ECO:0000318"/>
    <property type="project" value="GO_Central"/>
</dbReference>
<name>A0A4X3MXP1_PRIPA</name>
<keyword evidence="4 5" id="KW-0413">Isomerase</keyword>
<protein>
    <recommendedName>
        <fullName evidence="2 5">peptidylprolyl isomerase</fullName>
        <ecNumber evidence="2 5">5.2.1.8</ecNumber>
    </recommendedName>
</protein>
<dbReference type="PANTHER" id="PTHR10516:SF443">
    <property type="entry name" value="FK506-BINDING PROTEIN 59-RELATED"/>
    <property type="match status" value="1"/>
</dbReference>
<accession>A0A4X3MXP1</accession>
<dbReference type="OrthoDB" id="77911at2759"/>
<dbReference type="InterPro" id="IPR050689">
    <property type="entry name" value="FKBP-type_PPIase"/>
</dbReference>
<evidence type="ECO:0000313" key="7">
    <source>
        <dbReference type="EnsemblMetazoa" id="PPA03507.2"/>
    </source>
</evidence>
<dbReference type="PROSITE" id="PS50059">
    <property type="entry name" value="FKBP_PPIASE"/>
    <property type="match status" value="1"/>
</dbReference>
<gene>
    <name evidence="7" type="primary">WBGene00093061</name>
</gene>
<feature type="domain" description="PPIase FKBP-type" evidence="6">
    <location>
        <begin position="67"/>
        <end position="155"/>
    </location>
</feature>
<dbReference type="InterPro" id="IPR001179">
    <property type="entry name" value="PPIase_FKBP_dom"/>
</dbReference>
<dbReference type="STRING" id="54126.A0A4X3MXP1"/>
<dbReference type="Gene3D" id="3.10.50.40">
    <property type="match status" value="1"/>
</dbReference>